<accession>A0A5A5RF65</accession>
<proteinExistence type="predicted"/>
<organism evidence="1 2">
    <name type="scientific">Microcystis aeruginosa NIES-2520</name>
    <dbReference type="NCBI Taxonomy" id="2303982"/>
    <lineage>
        <taxon>Bacteria</taxon>
        <taxon>Bacillati</taxon>
        <taxon>Cyanobacteriota</taxon>
        <taxon>Cyanophyceae</taxon>
        <taxon>Oscillatoriophycideae</taxon>
        <taxon>Chroococcales</taxon>
        <taxon>Microcystaceae</taxon>
        <taxon>Microcystis</taxon>
    </lineage>
</organism>
<sequence>MYPQTPDQVEFGKRKRSIYIASEKVENVRELDRAGKPIGNILKAIDSPKTRQDLILINAAL</sequence>
<evidence type="ECO:0000313" key="2">
    <source>
        <dbReference type="Proteomes" id="UP000324917"/>
    </source>
</evidence>
<protein>
    <submittedName>
        <fullName evidence="1">Uncharacterized protein</fullName>
    </submittedName>
</protein>
<comment type="caution">
    <text evidence="1">The sequence shown here is derived from an EMBL/GenBank/DDBJ whole genome shotgun (WGS) entry which is preliminary data.</text>
</comment>
<gene>
    <name evidence="1" type="ORF">MiTe_01536</name>
</gene>
<dbReference type="RefSeq" id="WP_149986271.1">
    <property type="nucleotide sequence ID" value="NZ_BHVP01000020.1"/>
</dbReference>
<reference evidence="1 2" key="1">
    <citation type="submission" date="2018-09" db="EMBL/GenBank/DDBJ databases">
        <title>Evolutionary history of phycoerythrin pigmentation in the water bloom-forming cyanobacterium Microcystis aeruginosa.</title>
        <authorList>
            <person name="Tanabe Y."/>
            <person name="Tanabe Y."/>
            <person name="Yamaguchi H."/>
        </authorList>
    </citation>
    <scope>NUCLEOTIDE SEQUENCE [LARGE SCALE GENOMIC DNA]</scope>
    <source>
        <strain evidence="1 2">NIES-2520</strain>
    </source>
</reference>
<dbReference type="AlphaFoldDB" id="A0A5A5RF65"/>
<dbReference type="Proteomes" id="UP000324917">
    <property type="component" value="Unassembled WGS sequence"/>
</dbReference>
<name>A0A5A5RF65_MICAE</name>
<dbReference type="EMBL" id="BHVP01000020">
    <property type="protein sequence ID" value="GCA74710.1"/>
    <property type="molecule type" value="Genomic_DNA"/>
</dbReference>
<evidence type="ECO:0000313" key="1">
    <source>
        <dbReference type="EMBL" id="GCA74710.1"/>
    </source>
</evidence>